<dbReference type="EMBL" id="LS992241">
    <property type="protein sequence ID" value="SYX82729.1"/>
    <property type="molecule type" value="Genomic_DNA"/>
</dbReference>
<feature type="transmembrane region" description="Helical" evidence="7">
    <location>
        <begin position="153"/>
        <end position="177"/>
    </location>
</feature>
<feature type="transmembrane region" description="Helical" evidence="7">
    <location>
        <begin position="121"/>
        <end position="141"/>
    </location>
</feature>
<evidence type="ECO:0000313" key="10">
    <source>
        <dbReference type="Proteomes" id="UP000304148"/>
    </source>
</evidence>
<dbReference type="GO" id="GO:1902600">
    <property type="term" value="P:proton transmembrane transport"/>
    <property type="evidence" value="ECO:0007669"/>
    <property type="project" value="InterPro"/>
</dbReference>
<feature type="transmembrane region" description="Helical" evidence="7">
    <location>
        <begin position="215"/>
        <end position="235"/>
    </location>
</feature>
<evidence type="ECO:0000256" key="3">
    <source>
        <dbReference type="ARBA" id="ARBA00022448"/>
    </source>
</evidence>
<feature type="transmembrane region" description="Helical" evidence="7">
    <location>
        <begin position="92"/>
        <end position="115"/>
    </location>
</feature>
<dbReference type="Gene3D" id="1.20.1530.20">
    <property type="match status" value="1"/>
</dbReference>
<feature type="domain" description="Cation/H+ exchanger transmembrane" evidence="8">
    <location>
        <begin position="11"/>
        <end position="378"/>
    </location>
</feature>
<dbReference type="InterPro" id="IPR006153">
    <property type="entry name" value="Cation/H_exchanger_TM"/>
</dbReference>
<dbReference type="Pfam" id="PF00999">
    <property type="entry name" value="Na_H_Exchanger"/>
    <property type="match status" value="1"/>
</dbReference>
<feature type="transmembrane region" description="Helical" evidence="7">
    <location>
        <begin position="330"/>
        <end position="349"/>
    </location>
</feature>
<accession>A0A383R8Q9</accession>
<gene>
    <name evidence="9" type="primary">khtU</name>
    <name evidence="9" type="ORF">PBLR_11151</name>
</gene>
<dbReference type="PANTHER" id="PTHR42751">
    <property type="entry name" value="SODIUM/HYDROGEN EXCHANGER FAMILY/TRKA DOMAIN PROTEIN"/>
    <property type="match status" value="1"/>
</dbReference>
<evidence type="ECO:0000256" key="6">
    <source>
        <dbReference type="ARBA" id="ARBA00023136"/>
    </source>
</evidence>
<dbReference type="PANTHER" id="PTHR42751:SF4">
    <property type="entry name" value="K(+)_H(+) ANTIPORTER SUBUNIT KHTU"/>
    <property type="match status" value="1"/>
</dbReference>
<dbReference type="Proteomes" id="UP000304148">
    <property type="component" value="Chromosome"/>
</dbReference>
<feature type="transmembrane region" description="Helical" evidence="7">
    <location>
        <begin position="269"/>
        <end position="288"/>
    </location>
</feature>
<feature type="transmembrane region" description="Helical" evidence="7">
    <location>
        <begin position="294"/>
        <end position="318"/>
    </location>
</feature>
<protein>
    <submittedName>
        <fullName evidence="9">Proton/potassium antiporter methylglyoxal resistance</fullName>
    </submittedName>
</protein>
<dbReference type="GO" id="GO:0015297">
    <property type="term" value="F:antiporter activity"/>
    <property type="evidence" value="ECO:0007669"/>
    <property type="project" value="InterPro"/>
</dbReference>
<evidence type="ECO:0000259" key="8">
    <source>
        <dbReference type="Pfam" id="PF00999"/>
    </source>
</evidence>
<keyword evidence="4 7" id="KW-0812">Transmembrane</keyword>
<comment type="subcellular location">
    <subcellularLocation>
        <location evidence="1">Membrane</location>
        <topology evidence="1">Multi-pass membrane protein</topology>
    </subcellularLocation>
</comment>
<reference evidence="10" key="1">
    <citation type="submission" date="2018-08" db="EMBL/GenBank/DDBJ databases">
        <authorList>
            <person name="Chevrot R."/>
        </authorList>
    </citation>
    <scope>NUCLEOTIDE SEQUENCE [LARGE SCALE GENOMIC DNA]</scope>
</reference>
<feature type="transmembrane region" description="Helical" evidence="7">
    <location>
        <begin position="183"/>
        <end position="203"/>
    </location>
</feature>
<dbReference type="AlphaFoldDB" id="A0A383R8Q9"/>
<feature type="transmembrane region" description="Helical" evidence="7">
    <location>
        <begin position="355"/>
        <end position="377"/>
    </location>
</feature>
<feature type="transmembrane region" description="Helical" evidence="7">
    <location>
        <begin position="60"/>
        <end position="80"/>
    </location>
</feature>
<dbReference type="GO" id="GO:0016020">
    <property type="term" value="C:membrane"/>
    <property type="evidence" value="ECO:0007669"/>
    <property type="project" value="UniProtKB-SubCell"/>
</dbReference>
<dbReference type="InterPro" id="IPR038770">
    <property type="entry name" value="Na+/solute_symporter_sf"/>
</dbReference>
<evidence type="ECO:0000256" key="2">
    <source>
        <dbReference type="ARBA" id="ARBA00005551"/>
    </source>
</evidence>
<keyword evidence="6 7" id="KW-0472">Membrane</keyword>
<feature type="transmembrane region" description="Helical" evidence="7">
    <location>
        <begin position="30"/>
        <end position="48"/>
    </location>
</feature>
<dbReference type="RefSeq" id="WP_138184990.1">
    <property type="nucleotide sequence ID" value="NZ_LS992241.1"/>
</dbReference>
<proteinExistence type="inferred from homology"/>
<organism evidence="9 10">
    <name type="scientific">Paenibacillus alvei</name>
    <name type="common">Bacillus alvei</name>
    <dbReference type="NCBI Taxonomy" id="44250"/>
    <lineage>
        <taxon>Bacteria</taxon>
        <taxon>Bacillati</taxon>
        <taxon>Bacillota</taxon>
        <taxon>Bacilli</taxon>
        <taxon>Bacillales</taxon>
        <taxon>Paenibacillaceae</taxon>
        <taxon>Paenibacillus</taxon>
    </lineage>
</organism>
<evidence type="ECO:0000256" key="5">
    <source>
        <dbReference type="ARBA" id="ARBA00022989"/>
    </source>
</evidence>
<name>A0A383R8Q9_PAEAL</name>
<feature type="transmembrane region" description="Helical" evidence="7">
    <location>
        <begin position="6"/>
        <end position="23"/>
    </location>
</feature>
<evidence type="ECO:0000313" key="9">
    <source>
        <dbReference type="EMBL" id="SYX82729.1"/>
    </source>
</evidence>
<evidence type="ECO:0000256" key="1">
    <source>
        <dbReference type="ARBA" id="ARBA00004141"/>
    </source>
</evidence>
<comment type="similarity">
    <text evidence="2">Belongs to the monovalent cation:proton antiporter 2 (CPA2) transporter (TC 2.A.37) family.</text>
</comment>
<keyword evidence="3" id="KW-0813">Transport</keyword>
<feature type="transmembrane region" description="Helical" evidence="7">
    <location>
        <begin position="241"/>
        <end position="257"/>
    </location>
</feature>
<keyword evidence="5 7" id="KW-1133">Transmembrane helix</keyword>
<evidence type="ECO:0000256" key="4">
    <source>
        <dbReference type="ARBA" id="ARBA00022692"/>
    </source>
</evidence>
<sequence length="416" mass="44569">MDTIIFEVGLAIALIGLVGVIATKLRFSVIPFYILIGMAVGPHAPHFWIFDFRFIESSIFIDFMGRIGVLFLLFYLGLEFSVGRLLKSGKSIVVGGISYIAINFVSGLLIGWLMGMPLAETLVICGIMTSSSTAIVAKVLVDLKRTANPETEVIMGMIMFDDLFIAIHMSILSGLVLSGGASLGTVLMTTGSALVFILLFIILGRKAMPFIDRMLNGKSSELFLILVMATLFLVAGFSETLHVAEAIGALLVGLVLADSQHVKRIEHYVINFRDFFGAVFFFSFGLTIDPMTLGGAVGMAIVAVILTIIGNVIAGMLAGRAAGLSSRASINIGFTLASRGEFSIIMANIGKAGGLLPVVQSFAVLYVLLLAILGPLLTKESKRIYNLVDKGIQGSKALFRKKRVRGKEQSVNSDGV</sequence>
<evidence type="ECO:0000256" key="7">
    <source>
        <dbReference type="SAM" id="Phobius"/>
    </source>
</evidence>